<dbReference type="InterPro" id="IPR040389">
    <property type="entry name" value="SMR"/>
</dbReference>
<dbReference type="HOGENOM" id="CLU_153496_0_0_1"/>
<evidence type="ECO:0000256" key="2">
    <source>
        <dbReference type="ARBA" id="ARBA00023306"/>
    </source>
</evidence>
<evidence type="ECO:0000313" key="4">
    <source>
        <dbReference type="EnsemblPlants" id="PAC:32964658.CDS.1"/>
    </source>
</evidence>
<organism evidence="3">
    <name type="scientific">Physcomitrium patens</name>
    <name type="common">Spreading-leaved earth moss</name>
    <name type="synonym">Physcomitrella patens</name>
    <dbReference type="NCBI Taxonomy" id="3218"/>
    <lineage>
        <taxon>Eukaryota</taxon>
        <taxon>Viridiplantae</taxon>
        <taxon>Streptophyta</taxon>
        <taxon>Embryophyta</taxon>
        <taxon>Bryophyta</taxon>
        <taxon>Bryophytina</taxon>
        <taxon>Bryopsida</taxon>
        <taxon>Funariidae</taxon>
        <taxon>Funariales</taxon>
        <taxon>Funariaceae</taxon>
        <taxon>Physcomitrium</taxon>
    </lineage>
</organism>
<protein>
    <submittedName>
        <fullName evidence="3 4">Uncharacterized protein</fullName>
    </submittedName>
</protein>
<dbReference type="AlphaFoldDB" id="A9TFQ3"/>
<dbReference type="GeneID" id="112285413"/>
<reference evidence="4" key="3">
    <citation type="submission" date="2020-12" db="UniProtKB">
        <authorList>
            <consortium name="EnsemblPlants"/>
        </authorList>
    </citation>
    <scope>IDENTIFICATION</scope>
</reference>
<keyword evidence="2" id="KW-0131">Cell cycle</keyword>
<dbReference type="EnsemblPlants" id="Pp3c8_24650V3.2">
    <property type="protein sequence ID" value="PAC:32964659.CDS.1"/>
    <property type="gene ID" value="Pp3c8_24650"/>
</dbReference>
<name>A9TFQ3_PHYPA</name>
<keyword evidence="1" id="KW-0649">Protein kinase inhibitor</keyword>
<reference evidence="3 5" key="2">
    <citation type="journal article" date="2018" name="Plant J.">
        <title>The Physcomitrella patens chromosome-scale assembly reveals moss genome structure and evolution.</title>
        <authorList>
            <person name="Lang D."/>
            <person name="Ullrich K.K."/>
            <person name="Murat F."/>
            <person name="Fuchs J."/>
            <person name="Jenkins J."/>
            <person name="Haas F.B."/>
            <person name="Piednoel M."/>
            <person name="Gundlach H."/>
            <person name="Van Bel M."/>
            <person name="Meyberg R."/>
            <person name="Vives C."/>
            <person name="Morata J."/>
            <person name="Symeonidi A."/>
            <person name="Hiss M."/>
            <person name="Muchero W."/>
            <person name="Kamisugi Y."/>
            <person name="Saleh O."/>
            <person name="Blanc G."/>
            <person name="Decker E.L."/>
            <person name="van Gessel N."/>
            <person name="Grimwood J."/>
            <person name="Hayes R.D."/>
            <person name="Graham S.W."/>
            <person name="Gunter L.E."/>
            <person name="McDaniel S.F."/>
            <person name="Hoernstein S.N.W."/>
            <person name="Larsson A."/>
            <person name="Li F.W."/>
            <person name="Perroud P.F."/>
            <person name="Phillips J."/>
            <person name="Ranjan P."/>
            <person name="Rokshar D.S."/>
            <person name="Rothfels C.J."/>
            <person name="Schneider L."/>
            <person name="Shu S."/>
            <person name="Stevenson D.W."/>
            <person name="Thummler F."/>
            <person name="Tillich M."/>
            <person name="Villarreal Aguilar J.C."/>
            <person name="Widiez T."/>
            <person name="Wong G.K."/>
            <person name="Wymore A."/>
            <person name="Zhang Y."/>
            <person name="Zimmer A.D."/>
            <person name="Quatrano R.S."/>
            <person name="Mayer K.F.X."/>
            <person name="Goodstein D."/>
            <person name="Casacuberta J.M."/>
            <person name="Vandepoele K."/>
            <person name="Reski R."/>
            <person name="Cuming A.C."/>
            <person name="Tuskan G.A."/>
            <person name="Maumus F."/>
            <person name="Salse J."/>
            <person name="Schmutz J."/>
            <person name="Rensing S.A."/>
        </authorList>
    </citation>
    <scope>NUCLEOTIDE SEQUENCE [LARGE SCALE GENOMIC DNA]</scope>
    <source>
        <strain evidence="4 5">cv. Gransden 2004</strain>
    </source>
</reference>
<reference evidence="3 5" key="1">
    <citation type="journal article" date="2008" name="Science">
        <title>The Physcomitrella genome reveals evolutionary insights into the conquest of land by plants.</title>
        <authorList>
            <person name="Rensing S."/>
            <person name="Lang D."/>
            <person name="Zimmer A."/>
            <person name="Terry A."/>
            <person name="Salamov A."/>
            <person name="Shapiro H."/>
            <person name="Nishiyama T."/>
            <person name="Perroud P.-F."/>
            <person name="Lindquist E."/>
            <person name="Kamisugi Y."/>
            <person name="Tanahashi T."/>
            <person name="Sakakibara K."/>
            <person name="Fujita T."/>
            <person name="Oishi K."/>
            <person name="Shin-I T."/>
            <person name="Kuroki Y."/>
            <person name="Toyoda A."/>
            <person name="Suzuki Y."/>
            <person name="Hashimoto A."/>
            <person name="Yamaguchi K."/>
            <person name="Sugano A."/>
            <person name="Kohara Y."/>
            <person name="Fujiyama A."/>
            <person name="Anterola A."/>
            <person name="Aoki S."/>
            <person name="Ashton N."/>
            <person name="Barbazuk W.B."/>
            <person name="Barker E."/>
            <person name="Bennetzen J."/>
            <person name="Bezanilla M."/>
            <person name="Blankenship R."/>
            <person name="Cho S.H."/>
            <person name="Dutcher S."/>
            <person name="Estelle M."/>
            <person name="Fawcett J.A."/>
            <person name="Gundlach H."/>
            <person name="Hanada K."/>
            <person name="Heyl A."/>
            <person name="Hicks K.A."/>
            <person name="Hugh J."/>
            <person name="Lohr M."/>
            <person name="Mayer K."/>
            <person name="Melkozernov A."/>
            <person name="Murata T."/>
            <person name="Nelson D."/>
            <person name="Pils B."/>
            <person name="Prigge M."/>
            <person name="Reiss B."/>
            <person name="Renner T."/>
            <person name="Rombauts S."/>
            <person name="Rushton P."/>
            <person name="Sanderfoot A."/>
            <person name="Schween G."/>
            <person name="Shiu S.-H."/>
            <person name="Stueber K."/>
            <person name="Theodoulou F.L."/>
            <person name="Tu H."/>
            <person name="Van de Peer Y."/>
            <person name="Verrier P.J."/>
            <person name="Waters E."/>
            <person name="Wood A."/>
            <person name="Yang L."/>
            <person name="Cove D."/>
            <person name="Cuming A."/>
            <person name="Hasebe M."/>
            <person name="Lucas S."/>
            <person name="Mishler D.B."/>
            <person name="Reski R."/>
            <person name="Grigoriev I."/>
            <person name="Quatrano R.S."/>
            <person name="Boore J.L."/>
        </authorList>
    </citation>
    <scope>NUCLEOTIDE SEQUENCE [LARGE SCALE GENOMIC DNA]</scope>
    <source>
        <strain evidence="4 5">cv. Gransden 2004</strain>
    </source>
</reference>
<dbReference type="PANTHER" id="PTHR33142:SF8">
    <property type="entry name" value="CYCLIN-DEPENDENT PROTEIN KINASE INHIBITOR SMR9"/>
    <property type="match status" value="1"/>
</dbReference>
<dbReference type="RefSeq" id="XP_024381993.1">
    <property type="nucleotide sequence ID" value="XM_024526225.2"/>
</dbReference>
<sequence length="132" mass="14376">MAPGMLSTQGEESVEMGFGRNRQSLETWSRISNLRPVRTSLPGNACKKPKDFSAVKKLTLDGSLSVEEDAMKGSGCETPKSNEHRIPYVNVDFCPPAPKKPRGRSRLALACALESQDASMGQDLSLAPCYLF</sequence>
<dbReference type="Gramene" id="Pp3c8_24650V3.2">
    <property type="protein sequence ID" value="PAC:32964659.CDS.1"/>
    <property type="gene ID" value="Pp3c8_24650"/>
</dbReference>
<accession>A9TFQ3</accession>
<dbReference type="OrthoDB" id="1840446at2759"/>
<gene>
    <name evidence="4" type="primary">LOC112285413</name>
    <name evidence="3" type="ORF">PHYPA_012019</name>
</gene>
<evidence type="ECO:0000256" key="1">
    <source>
        <dbReference type="ARBA" id="ARBA00023013"/>
    </source>
</evidence>
<dbReference type="Proteomes" id="UP000006727">
    <property type="component" value="Chromosome 8"/>
</dbReference>
<dbReference type="EMBL" id="ABEU02000008">
    <property type="protein sequence ID" value="PNR50122.1"/>
    <property type="molecule type" value="Genomic_DNA"/>
</dbReference>
<dbReference type="PANTHER" id="PTHR33142">
    <property type="entry name" value="CYCLIN-DEPENDENT PROTEIN KINASE INHIBITOR SMR13"/>
    <property type="match status" value="1"/>
</dbReference>
<dbReference type="PaxDb" id="3218-PP1S221_23V6.1"/>
<evidence type="ECO:0000313" key="3">
    <source>
        <dbReference type="EMBL" id="PNR50122.1"/>
    </source>
</evidence>
<dbReference type="GO" id="GO:0004860">
    <property type="term" value="F:protein kinase inhibitor activity"/>
    <property type="evidence" value="ECO:0007669"/>
    <property type="project" value="UniProtKB-KW"/>
</dbReference>
<dbReference type="Gramene" id="Pp3c8_24650V3.1">
    <property type="protein sequence ID" value="PAC:32964658.CDS.1"/>
    <property type="gene ID" value="Pp3c8_24650"/>
</dbReference>
<proteinExistence type="predicted"/>
<keyword evidence="5" id="KW-1185">Reference proteome</keyword>
<evidence type="ECO:0000313" key="5">
    <source>
        <dbReference type="Proteomes" id="UP000006727"/>
    </source>
</evidence>
<dbReference type="GO" id="GO:0032875">
    <property type="term" value="P:regulation of DNA endoreduplication"/>
    <property type="evidence" value="ECO:0007669"/>
    <property type="project" value="InterPro"/>
</dbReference>
<dbReference type="EnsemblPlants" id="Pp3c8_24650V3.1">
    <property type="protein sequence ID" value="PAC:32964658.CDS.1"/>
    <property type="gene ID" value="Pp3c8_24650"/>
</dbReference>